<dbReference type="PANTHER" id="PTHR22975">
    <property type="entry name" value="UBIQUITIN SPECIFIC PROTEINASE"/>
    <property type="match status" value="1"/>
</dbReference>
<dbReference type="GO" id="GO:0008270">
    <property type="term" value="F:zinc ion binding"/>
    <property type="evidence" value="ECO:0007669"/>
    <property type="project" value="UniProtKB-KW"/>
</dbReference>
<evidence type="ECO:0000259" key="8">
    <source>
        <dbReference type="PROSITE" id="PS50199"/>
    </source>
</evidence>
<sequence>MEKNYGDYQKDLEASDRKQIDFPIYGLVNPIKTYNCFLNSVMQAFWMIDTFRHFFSWYSSMNSANDNLFIQELKCFFREILKTPKNEFDNSLKSYYLKDLREQLSIQGGKQTTFLVGEMCDATEAYQTILTRVFENLKKAPGDTVNSCGNILQEIIGLDVKKKFVCKCKKEIPIPDTDQNMTLLFAETLEQLCGYKPDEELSITIDLAKEQHQKLGEFAKVILDRDQVRANEEHQKKCKHFEDADLIITTDKEPEIICIDIKYGGANAMQTFAVMNLIPNAIKISDIYEFTGEEDPFYILKGVIIYWGSHYFAYYRVFIDGEEEWLRVDDQMITKKGDWENIVTECVAGPCTPTLFLYEKYKESVLVPDLKDMEVNFKLKDSKLEELIVTARQSKVEGVYQDSIMKLKRKESDKNEGEDSKMEEEKKGDVNMADDEPDKKGRNTIDKPGEGDDGAEPEPEILVPTIGEDEWNCEECNTINKNNKARCKGCHAKNEVIQMMIDAAREEKRWERTCGRCDNKYNYMNFDKCPKCKSSLRRDQVHF</sequence>
<evidence type="ECO:0000313" key="11">
    <source>
        <dbReference type="Proteomes" id="UP001295684"/>
    </source>
</evidence>
<organism evidence="10 11">
    <name type="scientific">Euplotes crassus</name>
    <dbReference type="NCBI Taxonomy" id="5936"/>
    <lineage>
        <taxon>Eukaryota</taxon>
        <taxon>Sar</taxon>
        <taxon>Alveolata</taxon>
        <taxon>Ciliophora</taxon>
        <taxon>Intramacronucleata</taxon>
        <taxon>Spirotrichea</taxon>
        <taxon>Hypotrichia</taxon>
        <taxon>Euplotida</taxon>
        <taxon>Euplotidae</taxon>
        <taxon>Moneuplotes</taxon>
    </lineage>
</organism>
<dbReference type="InterPro" id="IPR001394">
    <property type="entry name" value="Peptidase_C19_UCH"/>
</dbReference>
<dbReference type="SUPFAM" id="SSF54001">
    <property type="entry name" value="Cysteine proteinases"/>
    <property type="match status" value="1"/>
</dbReference>
<evidence type="ECO:0000256" key="1">
    <source>
        <dbReference type="ARBA" id="ARBA00022723"/>
    </source>
</evidence>
<comment type="caution">
    <text evidence="10">The sequence shown here is derived from an EMBL/GenBank/DDBJ whole genome shotgun (WGS) entry which is preliminary data.</text>
</comment>
<evidence type="ECO:0000256" key="6">
    <source>
        <dbReference type="PROSITE-ProRule" id="PRU00322"/>
    </source>
</evidence>
<evidence type="ECO:0000256" key="7">
    <source>
        <dbReference type="SAM" id="MobiDB-lite"/>
    </source>
</evidence>
<dbReference type="InterPro" id="IPR001876">
    <property type="entry name" value="Znf_RanBP2"/>
</dbReference>
<dbReference type="Gene3D" id="3.90.70.10">
    <property type="entry name" value="Cysteine proteinases"/>
    <property type="match status" value="1"/>
</dbReference>
<proteinExistence type="predicted"/>
<evidence type="ECO:0000256" key="3">
    <source>
        <dbReference type="ARBA" id="ARBA00022786"/>
    </source>
</evidence>
<feature type="compositionally biased region" description="Basic and acidic residues" evidence="7">
    <location>
        <begin position="437"/>
        <end position="450"/>
    </location>
</feature>
<dbReference type="GO" id="GO:0016579">
    <property type="term" value="P:protein deubiquitination"/>
    <property type="evidence" value="ECO:0007669"/>
    <property type="project" value="InterPro"/>
</dbReference>
<keyword evidence="11" id="KW-1185">Reference proteome</keyword>
<evidence type="ECO:0000256" key="4">
    <source>
        <dbReference type="ARBA" id="ARBA00022801"/>
    </source>
</evidence>
<dbReference type="PROSITE" id="PS01358">
    <property type="entry name" value="ZF_RANBP2_1"/>
    <property type="match status" value="1"/>
</dbReference>
<keyword evidence="3" id="KW-0833">Ubl conjugation pathway</keyword>
<dbReference type="Proteomes" id="UP001295684">
    <property type="component" value="Unassembled WGS sequence"/>
</dbReference>
<keyword evidence="2 6" id="KW-0863">Zinc-finger</keyword>
<keyword evidence="5" id="KW-0862">Zinc</keyword>
<dbReference type="Pfam" id="PF00443">
    <property type="entry name" value="UCH"/>
    <property type="match status" value="1"/>
</dbReference>
<dbReference type="EMBL" id="CAMPGE010006571">
    <property type="protein sequence ID" value="CAI2365432.1"/>
    <property type="molecule type" value="Genomic_DNA"/>
</dbReference>
<dbReference type="PROSITE" id="PS50235">
    <property type="entry name" value="USP_3"/>
    <property type="match status" value="1"/>
</dbReference>
<feature type="domain" description="RanBP2-type" evidence="8">
    <location>
        <begin position="467"/>
        <end position="496"/>
    </location>
</feature>
<dbReference type="InterPro" id="IPR028889">
    <property type="entry name" value="USP"/>
</dbReference>
<evidence type="ECO:0000313" key="10">
    <source>
        <dbReference type="EMBL" id="CAI2365432.1"/>
    </source>
</evidence>
<evidence type="ECO:0000259" key="9">
    <source>
        <dbReference type="PROSITE" id="PS50235"/>
    </source>
</evidence>
<keyword evidence="4" id="KW-0378">Hydrolase</keyword>
<accession>A0AAD1XC11</accession>
<reference evidence="10" key="1">
    <citation type="submission" date="2023-07" db="EMBL/GenBank/DDBJ databases">
        <authorList>
            <consortium name="AG Swart"/>
            <person name="Singh M."/>
            <person name="Singh A."/>
            <person name="Seah K."/>
            <person name="Emmerich C."/>
        </authorList>
    </citation>
    <scope>NUCLEOTIDE SEQUENCE</scope>
    <source>
        <strain evidence="10">DP1</strain>
    </source>
</reference>
<dbReference type="GO" id="GO:0004843">
    <property type="term" value="F:cysteine-type deubiquitinase activity"/>
    <property type="evidence" value="ECO:0007669"/>
    <property type="project" value="InterPro"/>
</dbReference>
<gene>
    <name evidence="10" type="ORF">ECRASSUSDP1_LOCUS6767</name>
</gene>
<evidence type="ECO:0000256" key="2">
    <source>
        <dbReference type="ARBA" id="ARBA00022771"/>
    </source>
</evidence>
<protein>
    <submittedName>
        <fullName evidence="10">Uncharacterized protein</fullName>
    </submittedName>
</protein>
<keyword evidence="1" id="KW-0479">Metal-binding</keyword>
<dbReference type="AlphaFoldDB" id="A0AAD1XC11"/>
<dbReference type="InterPro" id="IPR038765">
    <property type="entry name" value="Papain-like_cys_pep_sf"/>
</dbReference>
<dbReference type="PROSITE" id="PS50199">
    <property type="entry name" value="ZF_RANBP2_2"/>
    <property type="match status" value="1"/>
</dbReference>
<feature type="compositionally biased region" description="Basic and acidic residues" evidence="7">
    <location>
        <begin position="410"/>
        <end position="429"/>
    </location>
</feature>
<dbReference type="PANTHER" id="PTHR22975:SF9">
    <property type="entry name" value="ECHINUS SPLICE FORM 3"/>
    <property type="match status" value="1"/>
</dbReference>
<dbReference type="Gene3D" id="2.30.30.380">
    <property type="entry name" value="Zn-finger domain of Sec23/24"/>
    <property type="match status" value="1"/>
</dbReference>
<evidence type="ECO:0000256" key="5">
    <source>
        <dbReference type="ARBA" id="ARBA00022833"/>
    </source>
</evidence>
<feature type="region of interest" description="Disordered" evidence="7">
    <location>
        <begin position="409"/>
        <end position="460"/>
    </location>
</feature>
<dbReference type="InterPro" id="IPR052398">
    <property type="entry name" value="Ubiquitin_hydrolase_53/54"/>
</dbReference>
<feature type="domain" description="USP" evidence="9">
    <location>
        <begin position="25"/>
        <end position="361"/>
    </location>
</feature>
<name>A0AAD1XC11_EUPCR</name>